<dbReference type="SUPFAM" id="SSF75005">
    <property type="entry name" value="Arabinanase/levansucrase/invertase"/>
    <property type="match status" value="1"/>
</dbReference>
<dbReference type="InterPro" id="IPR006710">
    <property type="entry name" value="Glyco_hydro_43"/>
</dbReference>
<protein>
    <submittedName>
        <fullName evidence="6">Glycoside hydrolase</fullName>
    </submittedName>
</protein>
<dbReference type="Proteomes" id="UP000245202">
    <property type="component" value="Unassembled WGS sequence"/>
</dbReference>
<evidence type="ECO:0000313" key="6">
    <source>
        <dbReference type="EMBL" id="GBG05683.1"/>
    </source>
</evidence>
<name>A0A2R5EPI5_9BACL</name>
<sequence>MATKKKKILLVAGAVFIIACAAAYELLGHKDEDIVREAPAMEHTYSNPMKLEDEWEDYGIGDPYVLRHNGKYYLYCSTKDWRVGIKAWSSDNLVDWTYEGLVTEDPLTEGAYAPEVVYWNGSFYMYTSPAGKGHYVLQSDSPTGPFEVRTDNFGLTIDGSVFIDDDAKWYFTRAETGGIVAHAMTDPLTVESAGEKLNTSLGHWTEGSSIIKRGGRYFMTYTGNHVFSKGYRVNYGVKRDSPLGIYTIPENNPIIISTEDDFNGLGHSATVMGPDMDSYYIVYHNLIGRSAEGPPVRMFNMDRLLFNGDKMSVNGPTYDVPMQAPALPVFHDALGDGASLDESRWEQVEIDGTAEAWVAREAASGRFTAEFNAVVAPSGGLSEDARFSAVFSYEDAGRYRAVELMPGARQLALKEVADGKATALENAPLPEGMDLAKLHAIRIEADGDGTRVYWDGLLLIDNKELRGAPGKIGYAWTSGMEPELHYTAFSNDAGGSSDQAVVKHVPGVLEAAHGVGADGGATGSSGGKTTALAGGKAANGDATGSNGAAEGDASESALGGYSTPDGSLAVKLGKGSPLSFPITVKESGSYLFSAMVSRDSVGAELKLSSTGGSRAFKVEERWFAEDEDWTKVPLGTLQLESGPQWLTLSPARGKVTLRYIESLETTAVSAETAISYDEGDQFGTWIEEDGQFRVMSEARDSKLFAGDPRWTDYKVEIDLTLTEDTLGEAAVLLRTSNESDFRDQVADSFMGYELAFRNGRVILRRISYEINEELDSGQLELTPGNPERITVKLEGNVIAAYAGENDEPLLSWTDPNAFLRGRIGLRTGSTGWVFSNVNVYPLD</sequence>
<dbReference type="GO" id="GO:0005975">
    <property type="term" value="P:carbohydrate metabolic process"/>
    <property type="evidence" value="ECO:0007669"/>
    <property type="project" value="InterPro"/>
</dbReference>
<keyword evidence="7" id="KW-1185">Reference proteome</keyword>
<feature type="region of interest" description="Disordered" evidence="4">
    <location>
        <begin position="515"/>
        <end position="560"/>
    </location>
</feature>
<feature type="compositionally biased region" description="Low complexity" evidence="4">
    <location>
        <begin position="527"/>
        <end position="540"/>
    </location>
</feature>
<dbReference type="Gene3D" id="2.60.120.260">
    <property type="entry name" value="Galactose-binding domain-like"/>
    <property type="match status" value="1"/>
</dbReference>
<feature type="compositionally biased region" description="Gly residues" evidence="4">
    <location>
        <begin position="516"/>
        <end position="526"/>
    </location>
</feature>
<dbReference type="AlphaFoldDB" id="A0A2R5EPI5"/>
<keyword evidence="5" id="KW-0732">Signal</keyword>
<reference evidence="6 7" key="1">
    <citation type="submission" date="2017-08" db="EMBL/GenBank/DDBJ databases">
        <title>Substantial Increase in Enzyme Production by Combined Drug-Resistance Mutations in Paenibacillus agaridevorans.</title>
        <authorList>
            <person name="Tanaka Y."/>
            <person name="Funane K."/>
            <person name="Hosaka T."/>
            <person name="Shiwa Y."/>
            <person name="Fujita N."/>
            <person name="Miyazaki T."/>
            <person name="Yoshikawa H."/>
            <person name="Murakami K."/>
            <person name="Kasahara K."/>
            <person name="Inaoka T."/>
            <person name="Hiraga Y."/>
            <person name="Ochi K."/>
        </authorList>
    </citation>
    <scope>NUCLEOTIDE SEQUENCE [LARGE SCALE GENOMIC DNA]</scope>
    <source>
        <strain evidence="6 7">T-3040</strain>
    </source>
</reference>
<proteinExistence type="inferred from homology"/>
<comment type="similarity">
    <text evidence="1">Belongs to the glycosyl hydrolase 43 family.</text>
</comment>
<dbReference type="Gene3D" id="2.60.120.560">
    <property type="entry name" value="Exo-inulinase, domain 1"/>
    <property type="match status" value="2"/>
</dbReference>
<dbReference type="InterPro" id="IPR023296">
    <property type="entry name" value="Glyco_hydro_beta-prop_sf"/>
</dbReference>
<dbReference type="EMBL" id="BDQX01000016">
    <property type="protein sequence ID" value="GBG05683.1"/>
    <property type="molecule type" value="Genomic_DNA"/>
</dbReference>
<dbReference type="RefSeq" id="WP_108991144.1">
    <property type="nucleotide sequence ID" value="NZ_BDQX01000016.1"/>
</dbReference>
<feature type="signal peptide" evidence="5">
    <location>
        <begin position="1"/>
        <end position="23"/>
    </location>
</feature>
<evidence type="ECO:0000256" key="3">
    <source>
        <dbReference type="ARBA" id="ARBA00023295"/>
    </source>
</evidence>
<evidence type="ECO:0000256" key="4">
    <source>
        <dbReference type="SAM" id="MobiDB-lite"/>
    </source>
</evidence>
<organism evidence="6 7">
    <name type="scientific">Paenibacillus agaridevorans</name>
    <dbReference type="NCBI Taxonomy" id="171404"/>
    <lineage>
        <taxon>Bacteria</taxon>
        <taxon>Bacillati</taxon>
        <taxon>Bacillota</taxon>
        <taxon>Bacilli</taxon>
        <taxon>Bacillales</taxon>
        <taxon>Paenibacillaceae</taxon>
        <taxon>Paenibacillus</taxon>
    </lineage>
</organism>
<keyword evidence="2 6" id="KW-0378">Hydrolase</keyword>
<gene>
    <name evidence="6" type="ORF">PAT3040_00167</name>
</gene>
<dbReference type="PROSITE" id="PS51257">
    <property type="entry name" value="PROKAR_LIPOPROTEIN"/>
    <property type="match status" value="1"/>
</dbReference>
<evidence type="ECO:0000256" key="5">
    <source>
        <dbReference type="SAM" id="SignalP"/>
    </source>
</evidence>
<evidence type="ECO:0000256" key="2">
    <source>
        <dbReference type="ARBA" id="ARBA00022801"/>
    </source>
</evidence>
<dbReference type="PANTHER" id="PTHR42812:SF12">
    <property type="entry name" value="BETA-XYLOSIDASE-RELATED"/>
    <property type="match status" value="1"/>
</dbReference>
<dbReference type="PANTHER" id="PTHR42812">
    <property type="entry name" value="BETA-XYLOSIDASE"/>
    <property type="match status" value="1"/>
</dbReference>
<dbReference type="CDD" id="cd08991">
    <property type="entry name" value="GH43_HoAraf43-like"/>
    <property type="match status" value="1"/>
</dbReference>
<keyword evidence="3" id="KW-0326">Glycosidase</keyword>
<feature type="chain" id="PRO_5038523627" evidence="5">
    <location>
        <begin position="24"/>
        <end position="843"/>
    </location>
</feature>
<dbReference type="GO" id="GO:0004553">
    <property type="term" value="F:hydrolase activity, hydrolyzing O-glycosyl compounds"/>
    <property type="evidence" value="ECO:0007669"/>
    <property type="project" value="InterPro"/>
</dbReference>
<comment type="caution">
    <text evidence="6">The sequence shown here is derived from an EMBL/GenBank/DDBJ whole genome shotgun (WGS) entry which is preliminary data.</text>
</comment>
<dbReference type="InterPro" id="IPR051795">
    <property type="entry name" value="Glycosyl_Hydrlase_43"/>
</dbReference>
<dbReference type="Gene3D" id="2.115.10.20">
    <property type="entry name" value="Glycosyl hydrolase domain, family 43"/>
    <property type="match status" value="1"/>
</dbReference>
<accession>A0A2R5EPI5</accession>
<evidence type="ECO:0000256" key="1">
    <source>
        <dbReference type="ARBA" id="ARBA00009865"/>
    </source>
</evidence>
<evidence type="ECO:0000313" key="7">
    <source>
        <dbReference type="Proteomes" id="UP000245202"/>
    </source>
</evidence>
<dbReference type="Pfam" id="PF04616">
    <property type="entry name" value="Glyco_hydro_43"/>
    <property type="match status" value="1"/>
</dbReference>